<dbReference type="Proteomes" id="UP000724874">
    <property type="component" value="Unassembled WGS sequence"/>
</dbReference>
<comment type="caution">
    <text evidence="2">The sequence shown here is derived from an EMBL/GenBank/DDBJ whole genome shotgun (WGS) entry which is preliminary data.</text>
</comment>
<feature type="compositionally biased region" description="Acidic residues" evidence="1">
    <location>
        <begin position="242"/>
        <end position="265"/>
    </location>
</feature>
<proteinExistence type="predicted"/>
<reference evidence="2" key="1">
    <citation type="submission" date="2020-11" db="EMBL/GenBank/DDBJ databases">
        <authorList>
            <consortium name="DOE Joint Genome Institute"/>
            <person name="Ahrendt S."/>
            <person name="Riley R."/>
            <person name="Andreopoulos W."/>
            <person name="LaButti K."/>
            <person name="Pangilinan J."/>
            <person name="Ruiz-duenas F.J."/>
            <person name="Barrasa J.M."/>
            <person name="Sanchez-Garcia M."/>
            <person name="Camarero S."/>
            <person name="Miyauchi S."/>
            <person name="Serrano A."/>
            <person name="Linde D."/>
            <person name="Babiker R."/>
            <person name="Drula E."/>
            <person name="Ayuso-Fernandez I."/>
            <person name="Pacheco R."/>
            <person name="Padilla G."/>
            <person name="Ferreira P."/>
            <person name="Barriuso J."/>
            <person name="Kellner H."/>
            <person name="Castanera R."/>
            <person name="Alfaro M."/>
            <person name="Ramirez L."/>
            <person name="Pisabarro A.G."/>
            <person name="Kuo A."/>
            <person name="Tritt A."/>
            <person name="Lipzen A."/>
            <person name="He G."/>
            <person name="Yan M."/>
            <person name="Ng V."/>
            <person name="Cullen D."/>
            <person name="Martin F."/>
            <person name="Rosso M.-N."/>
            <person name="Henrissat B."/>
            <person name="Hibbett D."/>
            <person name="Martinez A.T."/>
            <person name="Grigoriev I.V."/>
        </authorList>
    </citation>
    <scope>NUCLEOTIDE SEQUENCE</scope>
    <source>
        <strain evidence="2">AH 44721</strain>
    </source>
</reference>
<feature type="compositionally biased region" description="Acidic residues" evidence="1">
    <location>
        <begin position="435"/>
        <end position="459"/>
    </location>
</feature>
<feature type="region of interest" description="Disordered" evidence="1">
    <location>
        <begin position="1"/>
        <end position="95"/>
    </location>
</feature>
<feature type="compositionally biased region" description="Acidic residues" evidence="1">
    <location>
        <begin position="656"/>
        <end position="667"/>
    </location>
</feature>
<feature type="region of interest" description="Disordered" evidence="1">
    <location>
        <begin position="604"/>
        <end position="748"/>
    </location>
</feature>
<dbReference type="PANTHER" id="PTHR33700">
    <property type="entry name" value="MYB-LIKE PROTEIN X"/>
    <property type="match status" value="1"/>
</dbReference>
<dbReference type="PANTHER" id="PTHR33700:SF4">
    <property type="entry name" value="MYB-LIKE PROTEIN X"/>
    <property type="match status" value="1"/>
</dbReference>
<accession>A0A9P5NWE1</accession>
<feature type="compositionally biased region" description="Acidic residues" evidence="1">
    <location>
        <begin position="485"/>
        <end position="504"/>
    </location>
</feature>
<evidence type="ECO:0000256" key="1">
    <source>
        <dbReference type="SAM" id="MobiDB-lite"/>
    </source>
</evidence>
<feature type="region of interest" description="Disordered" evidence="1">
    <location>
        <begin position="420"/>
        <end position="570"/>
    </location>
</feature>
<gene>
    <name evidence="2" type="ORF">CPB84DRAFT_1959259</name>
</gene>
<feature type="compositionally biased region" description="Acidic residues" evidence="1">
    <location>
        <begin position="675"/>
        <end position="690"/>
    </location>
</feature>
<feature type="region of interest" description="Disordered" evidence="1">
    <location>
        <begin position="238"/>
        <end position="272"/>
    </location>
</feature>
<feature type="compositionally biased region" description="Low complexity" evidence="1">
    <location>
        <begin position="708"/>
        <end position="735"/>
    </location>
</feature>
<feature type="compositionally biased region" description="Low complexity" evidence="1">
    <location>
        <begin position="46"/>
        <end position="78"/>
    </location>
</feature>
<feature type="region of interest" description="Disordered" evidence="1">
    <location>
        <begin position="839"/>
        <end position="860"/>
    </location>
</feature>
<organism evidence="2 3">
    <name type="scientific">Gymnopilus junonius</name>
    <name type="common">Spectacular rustgill mushroom</name>
    <name type="synonym">Gymnopilus spectabilis subsp. junonius</name>
    <dbReference type="NCBI Taxonomy" id="109634"/>
    <lineage>
        <taxon>Eukaryota</taxon>
        <taxon>Fungi</taxon>
        <taxon>Dikarya</taxon>
        <taxon>Basidiomycota</taxon>
        <taxon>Agaricomycotina</taxon>
        <taxon>Agaricomycetes</taxon>
        <taxon>Agaricomycetidae</taxon>
        <taxon>Agaricales</taxon>
        <taxon>Agaricineae</taxon>
        <taxon>Hymenogastraceae</taxon>
        <taxon>Gymnopilus</taxon>
    </lineage>
</organism>
<sequence length="860" mass="96695">MDTRKRRIVVDDDVDASSLTSPKRAKRNEYASTSSSVSRFPRTPGAPIASTSWSSSSPSKATRTPLTFPTATPKKTPYTPYPLQPSDSPSNPFGRKRAQRLIRSLPPPSSFSKHVALRFQLVRIPKKGTSKNAVNAMAMSHRQGGVYRIARVPLNYTFVHLRCLIAWLFNVPASYASNGLDINHPQEDGSDYLFEVKNKIDIYGPLYKPGQIKAKSGVTLVKLSNVHDPARRWKSKYGFGLDTEDDEDEEDELDEDDETEEEEDTAKDGDDQDWKWVDEEDFTIGHCFPKGLKADIGIIYHHSPTTQIHITVNKNLLPRQRGISNTPFIFGARGYVHLSPAPLPRPLFSKSILNTLSSSPAPASIHTRNREVAPLPTAFRPRASNTQVKEDIRAASKARAIVKLKSPTPPPRKAMEPAMFKKLKSPPPPPHITMDEDLTDTDADGEAEGEEDEDEDECDLHEFDATHPFFYTQGSSPSKPVPLLVDEDENDEEDNEEEGEEEERPEVIYVADSDEEEEQAQANEEEEEQSVIVISDSEEEETSYHGKASSSLPYHLREDQNRTMDTEKFNDPPYLFAKYLLEYMDPKGYQSMRAAIRKGELDEEEVFTGGVDGCEGDDPFDQDDDDDDVVEVQRKRKEKARLEKEKEQQKRRKIEQEEEDEDEDEDMQPSFHVIEDEEEEEDQEEEEETEVQLQIECDSQESSLGTGSTPSLATNASASSSLPPSSPPRASSPASQYTPYHYSGGAFSLSTGSLPDLLLSSEVILSEHYPNKKYTFTPAPPRARSKRMRIERLEKRLAKAKNGEFLRVNDENVEVKAEEEVDELAGDDGEEMVVEIVAESNANKGKPGEVWDPFGDEEEL</sequence>
<dbReference type="AlphaFoldDB" id="A0A9P5NWE1"/>
<protein>
    <submittedName>
        <fullName evidence="2">Uncharacterized protein</fullName>
    </submittedName>
</protein>
<dbReference type="EMBL" id="JADNYJ010000011">
    <property type="protein sequence ID" value="KAF8908641.1"/>
    <property type="molecule type" value="Genomic_DNA"/>
</dbReference>
<name>A0A9P5NWE1_GYMJU</name>
<feature type="compositionally biased region" description="Acidic residues" evidence="1">
    <location>
        <begin position="512"/>
        <end position="529"/>
    </location>
</feature>
<dbReference type="OrthoDB" id="2940229at2759"/>
<keyword evidence="3" id="KW-1185">Reference proteome</keyword>
<evidence type="ECO:0000313" key="3">
    <source>
        <dbReference type="Proteomes" id="UP000724874"/>
    </source>
</evidence>
<feature type="compositionally biased region" description="Basic and acidic residues" evidence="1">
    <location>
        <begin position="555"/>
        <end position="570"/>
    </location>
</feature>
<feature type="compositionally biased region" description="Acidic residues" evidence="1">
    <location>
        <begin position="614"/>
        <end position="630"/>
    </location>
</feature>
<evidence type="ECO:0000313" key="2">
    <source>
        <dbReference type="EMBL" id="KAF8908641.1"/>
    </source>
</evidence>